<protein>
    <submittedName>
        <fullName evidence="1">Uncharacterized protein</fullName>
    </submittedName>
</protein>
<reference evidence="1" key="1">
    <citation type="submission" date="2021-01" db="EMBL/GenBank/DDBJ databases">
        <authorList>
            <person name="Corre E."/>
            <person name="Pelletier E."/>
            <person name="Niang G."/>
            <person name="Scheremetjew M."/>
            <person name="Finn R."/>
            <person name="Kale V."/>
            <person name="Holt S."/>
            <person name="Cochrane G."/>
            <person name="Meng A."/>
            <person name="Brown T."/>
            <person name="Cohen L."/>
        </authorList>
    </citation>
    <scope>NUCLEOTIDE SEQUENCE</scope>
    <source>
        <strain evidence="1">CCMP147</strain>
    </source>
</reference>
<dbReference type="EMBL" id="HBED01049694">
    <property type="protein sequence ID" value="CAD8326657.1"/>
    <property type="molecule type" value="Transcribed_RNA"/>
</dbReference>
<accession>A0A7R9WJX2</accession>
<sequence>MRLSSISCFLSCIELFERIALQICLLSTSLICALSRVALMGPTHILLCKQAQSVGDAQALHPRSTTQYKKSVAQDLNGETQKHSVLPSIRPTNNVVMCDWQP</sequence>
<proteinExistence type="predicted"/>
<name>A0A7R9WJX2_9STRA</name>
<organism evidence="1">
    <name type="scientific">Pseudictyota dubia</name>
    <dbReference type="NCBI Taxonomy" id="2749911"/>
    <lineage>
        <taxon>Eukaryota</taxon>
        <taxon>Sar</taxon>
        <taxon>Stramenopiles</taxon>
        <taxon>Ochrophyta</taxon>
        <taxon>Bacillariophyta</taxon>
        <taxon>Mediophyceae</taxon>
        <taxon>Biddulphiophycidae</taxon>
        <taxon>Eupodiscales</taxon>
        <taxon>Odontellaceae</taxon>
        <taxon>Pseudictyota</taxon>
    </lineage>
</organism>
<dbReference type="AlphaFoldDB" id="A0A7R9WJX2"/>
<gene>
    <name evidence="1" type="ORF">TDUB1175_LOCUS25077</name>
</gene>
<evidence type="ECO:0000313" key="1">
    <source>
        <dbReference type="EMBL" id="CAD8326657.1"/>
    </source>
</evidence>